<dbReference type="GO" id="GO:0003676">
    <property type="term" value="F:nucleic acid binding"/>
    <property type="evidence" value="ECO:0007669"/>
    <property type="project" value="InterPro"/>
</dbReference>
<dbReference type="GeneID" id="93346545"/>
<evidence type="ECO:0000313" key="3">
    <source>
        <dbReference type="Proteomes" id="UP000254400"/>
    </source>
</evidence>
<dbReference type="CDD" id="cd00085">
    <property type="entry name" value="HNHc"/>
    <property type="match status" value="1"/>
</dbReference>
<protein>
    <submittedName>
        <fullName evidence="2">HNH endonuclease</fullName>
    </submittedName>
</protein>
<dbReference type="AlphaFoldDB" id="A0A378Y1C1"/>
<evidence type="ECO:0000259" key="1">
    <source>
        <dbReference type="Pfam" id="PF01844"/>
    </source>
</evidence>
<dbReference type="Pfam" id="PF01844">
    <property type="entry name" value="HNH"/>
    <property type="match status" value="1"/>
</dbReference>
<name>A0A378Y1C1_PAEPO</name>
<reference evidence="2 3" key="1">
    <citation type="submission" date="2018-06" db="EMBL/GenBank/DDBJ databases">
        <authorList>
            <consortium name="Pathogen Informatics"/>
            <person name="Doyle S."/>
        </authorList>
    </citation>
    <scope>NUCLEOTIDE SEQUENCE [LARGE SCALE GENOMIC DNA]</scope>
    <source>
        <strain evidence="2 3">NCTC10343</strain>
    </source>
</reference>
<dbReference type="EMBL" id="UGSC01000001">
    <property type="protein sequence ID" value="SUA70320.1"/>
    <property type="molecule type" value="Genomic_DNA"/>
</dbReference>
<dbReference type="Gene3D" id="1.10.30.50">
    <property type="match status" value="1"/>
</dbReference>
<sequence>MRDRKRISFEDSHRFFESEQQKLCSNCNQWYPCNEIYFYKNLSNKKDGLNPKCKQCNISNSTKWNKENYEKTLTFQKKRNDKPQNKEKRRLSEKKRRENGLLREWQRKNKDKLKLYRQKRFNKSHEITQDEWSRCLEYFEWKCAYCDMTQEIHFAVNGQQLHRDHVIHEGSNFIDNCVPACKECNSSKHDKELTEWYNKEFIHFDENRFAKVIQWVTKDWMFTE</sequence>
<keyword evidence="2" id="KW-0378">Hydrolase</keyword>
<dbReference type="RefSeq" id="WP_019687714.1">
    <property type="nucleotide sequence ID" value="NZ_CP036496.1"/>
</dbReference>
<proteinExistence type="predicted"/>
<dbReference type="Proteomes" id="UP000254400">
    <property type="component" value="Unassembled WGS sequence"/>
</dbReference>
<keyword evidence="2" id="KW-0540">Nuclease</keyword>
<gene>
    <name evidence="2" type="ORF">NCTC10343_03191</name>
</gene>
<evidence type="ECO:0000313" key="2">
    <source>
        <dbReference type="EMBL" id="SUA70320.1"/>
    </source>
</evidence>
<dbReference type="InterPro" id="IPR002711">
    <property type="entry name" value="HNH"/>
</dbReference>
<dbReference type="GO" id="GO:0004519">
    <property type="term" value="F:endonuclease activity"/>
    <property type="evidence" value="ECO:0007669"/>
    <property type="project" value="UniProtKB-KW"/>
</dbReference>
<dbReference type="InterPro" id="IPR003615">
    <property type="entry name" value="HNH_nuc"/>
</dbReference>
<organism evidence="2 3">
    <name type="scientific">Paenibacillus polymyxa</name>
    <name type="common">Bacillus polymyxa</name>
    <dbReference type="NCBI Taxonomy" id="1406"/>
    <lineage>
        <taxon>Bacteria</taxon>
        <taxon>Bacillati</taxon>
        <taxon>Bacillota</taxon>
        <taxon>Bacilli</taxon>
        <taxon>Bacillales</taxon>
        <taxon>Paenibacillaceae</taxon>
        <taxon>Paenibacillus</taxon>
    </lineage>
</organism>
<dbReference type="GO" id="GO:0008270">
    <property type="term" value="F:zinc ion binding"/>
    <property type="evidence" value="ECO:0007669"/>
    <property type="project" value="InterPro"/>
</dbReference>
<keyword evidence="2" id="KW-0255">Endonuclease</keyword>
<feature type="domain" description="HNH" evidence="1">
    <location>
        <begin position="143"/>
        <end position="191"/>
    </location>
</feature>
<accession>A0A378Y1C1</accession>